<evidence type="ECO:0000256" key="2">
    <source>
        <dbReference type="SAM" id="MobiDB-lite"/>
    </source>
</evidence>
<dbReference type="AlphaFoldDB" id="A0A2D4HR07"/>
<evidence type="ECO:0000313" key="3">
    <source>
        <dbReference type="EMBL" id="LAA74411.1"/>
    </source>
</evidence>
<name>A0A2D4HR07_MICLE</name>
<feature type="region of interest" description="Disordered" evidence="2">
    <location>
        <begin position="692"/>
        <end position="716"/>
    </location>
</feature>
<evidence type="ECO:0000256" key="1">
    <source>
        <dbReference type="SAM" id="Coils"/>
    </source>
</evidence>
<proteinExistence type="predicted"/>
<feature type="coiled-coil region" evidence="1">
    <location>
        <begin position="191"/>
        <end position="225"/>
    </location>
</feature>
<evidence type="ECO:0008006" key="4">
    <source>
        <dbReference type="Google" id="ProtNLM"/>
    </source>
</evidence>
<reference evidence="3" key="1">
    <citation type="submission" date="2017-07" db="EMBL/GenBank/DDBJ databases">
        <authorList>
            <person name="Mikheyev A."/>
            <person name="Grau M."/>
        </authorList>
    </citation>
    <scope>NUCLEOTIDE SEQUENCE</scope>
    <source>
        <tissue evidence="3">Venom_gland</tissue>
    </source>
</reference>
<feature type="region of interest" description="Disordered" evidence="2">
    <location>
        <begin position="493"/>
        <end position="516"/>
    </location>
</feature>
<feature type="coiled-coil region" evidence="1">
    <location>
        <begin position="561"/>
        <end position="588"/>
    </location>
</feature>
<accession>A0A2D4HR07</accession>
<sequence length="915" mass="108780">MAAVRSRPELYRWRRFNQPASRQKPQFDADSIEHWIKRVEQASEFAVSEAFSLKKAPYSHGLHGPVLDLGTTEQLLDHDEAYVEAQELLNDWMNSKLKLELASDEDNDVQNSALSPIVLQEPVAGFQKYKKFDDFYSYLEQEVEGTMVQDFLQHLLQSEIVNSGILEDLKTKGIREKKEPKDLRIKMELRHKQVKENRMKRQKELELLKQEKALKRLAVSEAQKQLQEETMRKALKSKKEEAAIQKQMVILRKELGEKRHLMEEARKMERKRHNLKKIQTLIEVGLSPAELTYLNCDNEEQKKEEQAKKQELLNKVNTADQKCLQKYFSAWYKFILDLRIKMGKARALADWKCQLKILRAWRDYSWSHKLKKETQKMENQLRDQNRKNQLAIEFNRKCTLRHFFAEWQCWSRLEVEKRELEAKKEKMRRKMAKLLEEVSVGQLTSDFSRSTNKILETEVTQDKPASDTEVNCIEVSQLTEVPFVQNNPTIVKSERDHSYSPGTSKKYNLHSPSQPKWPWQITRKHAALNLQDHARFGSETKHSLQHLDLSKQNKSSAILGLLEQQRLIEEQQQQLQEQQEMIRKLQGLRRLHTAWEEVEQTTSATTALNINTPKIKENKQLRENQSNYKNAKPVRSEVQQPVIQKRRILKALVTPHPLLKAMEERAVQRAERRKQSEEAKKIREDKMLAEMQAKEQERQRQEAAEKEAKLEKRREEKKLQQIKELEKQRRLEREQQLLSKAEDHYIKTLLNQVLKAWKRLTEQSEKNMVMAQKHHHTSLQLKCLLAWLHHMQEIHSRKIVQAEGLHCSQLLRRSFRSWIKYKDYILTLEESATKVHETTLKKKLFGFWFDLANKEKSILWAKQKTADQYFNRRTILLAFRAWQQYPDQMKEERKKEERLEKLRKRVSEILPDFQA</sequence>
<feature type="coiled-coil region" evidence="1">
    <location>
        <begin position="251"/>
        <end position="278"/>
    </location>
</feature>
<keyword evidence="1" id="KW-0175">Coiled coil</keyword>
<dbReference type="InterPro" id="IPR052270">
    <property type="entry name" value="CACF_protein"/>
</dbReference>
<organism evidence="3">
    <name type="scientific">Micrurus lemniscatus lemniscatus</name>
    <dbReference type="NCBI Taxonomy" id="129467"/>
    <lineage>
        <taxon>Eukaryota</taxon>
        <taxon>Metazoa</taxon>
        <taxon>Chordata</taxon>
        <taxon>Craniata</taxon>
        <taxon>Vertebrata</taxon>
        <taxon>Euteleostomi</taxon>
        <taxon>Lepidosauria</taxon>
        <taxon>Squamata</taxon>
        <taxon>Bifurcata</taxon>
        <taxon>Unidentata</taxon>
        <taxon>Episquamata</taxon>
        <taxon>Toxicofera</taxon>
        <taxon>Serpentes</taxon>
        <taxon>Colubroidea</taxon>
        <taxon>Elapidae</taxon>
        <taxon>Elapinae</taxon>
        <taxon>Micrurus</taxon>
    </lineage>
</organism>
<dbReference type="PANTHER" id="PTHR22028:SF5">
    <property type="entry name" value="COILED-COIL DOMAIN-CONTAINING PROTEIN 191"/>
    <property type="match status" value="1"/>
</dbReference>
<protein>
    <recommendedName>
        <fullName evidence="4">Sfi1 spindle body domain-containing protein</fullName>
    </recommendedName>
</protein>
<dbReference type="PANTHER" id="PTHR22028">
    <property type="entry name" value="SFI1 SPINDLE BODY DOMAIN-CONTAINING PROTEIN-RELATED"/>
    <property type="match status" value="1"/>
</dbReference>
<dbReference type="EMBL" id="IACK01051272">
    <property type="protein sequence ID" value="LAA74411.1"/>
    <property type="molecule type" value="Transcribed_RNA"/>
</dbReference>
<feature type="compositionally biased region" description="Polar residues" evidence="2">
    <location>
        <begin position="500"/>
        <end position="514"/>
    </location>
</feature>
<feature type="coiled-coil region" evidence="1">
    <location>
        <begin position="367"/>
        <end position="437"/>
    </location>
</feature>
<reference evidence="3" key="2">
    <citation type="submission" date="2017-11" db="EMBL/GenBank/DDBJ databases">
        <title>Coralsnake Venomics: Analyses of Venom Gland Transcriptomes and Proteomes of Six Brazilian Taxa.</title>
        <authorList>
            <person name="Aird S.D."/>
            <person name="Jorge da Silva N."/>
            <person name="Qiu L."/>
            <person name="Villar-Briones A."/>
            <person name="Aparecida-Saddi V."/>
            <person name="Campos-Telles M.P."/>
            <person name="Grau M."/>
            <person name="Mikheyev A.S."/>
        </authorList>
    </citation>
    <scope>NUCLEOTIDE SEQUENCE</scope>
    <source>
        <tissue evidence="3">Venom_gland</tissue>
    </source>
</reference>